<reference evidence="4 5" key="1">
    <citation type="journal article" date="2010" name="Nature">
        <title>The Ectocarpus genome and the independent evolution of multicellularity in brown algae.</title>
        <authorList>
            <person name="Cock J.M."/>
            <person name="Sterck L."/>
            <person name="Rouze P."/>
            <person name="Scornet D."/>
            <person name="Allen A.E."/>
            <person name="Amoutzias G."/>
            <person name="Anthouard V."/>
            <person name="Artiguenave F."/>
            <person name="Aury J.M."/>
            <person name="Badger J.H."/>
            <person name="Beszteri B."/>
            <person name="Billiau K."/>
            <person name="Bonnet E."/>
            <person name="Bothwell J.H."/>
            <person name="Bowler C."/>
            <person name="Boyen C."/>
            <person name="Brownlee C."/>
            <person name="Carrano C.J."/>
            <person name="Charrier B."/>
            <person name="Cho G.Y."/>
            <person name="Coelho S.M."/>
            <person name="Collen J."/>
            <person name="Corre E."/>
            <person name="Da Silva C."/>
            <person name="Delage L."/>
            <person name="Delaroque N."/>
            <person name="Dittami S.M."/>
            <person name="Doulbeau S."/>
            <person name="Elias M."/>
            <person name="Farnham G."/>
            <person name="Gachon C.M."/>
            <person name="Gschloessl B."/>
            <person name="Heesch S."/>
            <person name="Jabbari K."/>
            <person name="Jubin C."/>
            <person name="Kawai H."/>
            <person name="Kimura K."/>
            <person name="Kloareg B."/>
            <person name="Kupper F.C."/>
            <person name="Lang D."/>
            <person name="Le Bail A."/>
            <person name="Leblanc C."/>
            <person name="Lerouge P."/>
            <person name="Lohr M."/>
            <person name="Lopez P.J."/>
            <person name="Martens C."/>
            <person name="Maumus F."/>
            <person name="Michel G."/>
            <person name="Miranda-Saavedra D."/>
            <person name="Morales J."/>
            <person name="Moreau H."/>
            <person name="Motomura T."/>
            <person name="Nagasato C."/>
            <person name="Napoli C.A."/>
            <person name="Nelson D.R."/>
            <person name="Nyvall-Collen P."/>
            <person name="Peters A.F."/>
            <person name="Pommier C."/>
            <person name="Potin P."/>
            <person name="Poulain J."/>
            <person name="Quesneville H."/>
            <person name="Read B."/>
            <person name="Rensing S.A."/>
            <person name="Ritter A."/>
            <person name="Rousvoal S."/>
            <person name="Samanta M."/>
            <person name="Samson G."/>
            <person name="Schroeder D.C."/>
            <person name="Segurens B."/>
            <person name="Strittmatter M."/>
            <person name="Tonon T."/>
            <person name="Tregear J.W."/>
            <person name="Valentin K."/>
            <person name="von Dassow P."/>
            <person name="Yamagishi T."/>
            <person name="Van de Peer Y."/>
            <person name="Wincker P."/>
        </authorList>
    </citation>
    <scope>NUCLEOTIDE SEQUENCE [LARGE SCALE GENOMIC DNA]</scope>
    <source>
        <strain evidence="5">Ec32 / CCAP1310/4</strain>
    </source>
</reference>
<feature type="compositionally biased region" description="Gly residues" evidence="2">
    <location>
        <begin position="1594"/>
        <end position="1612"/>
    </location>
</feature>
<feature type="compositionally biased region" description="Basic and acidic residues" evidence="2">
    <location>
        <begin position="222"/>
        <end position="233"/>
    </location>
</feature>
<organism evidence="4 5">
    <name type="scientific">Ectocarpus siliculosus</name>
    <name type="common">Brown alga</name>
    <name type="synonym">Conferva siliculosa</name>
    <dbReference type="NCBI Taxonomy" id="2880"/>
    <lineage>
        <taxon>Eukaryota</taxon>
        <taxon>Sar</taxon>
        <taxon>Stramenopiles</taxon>
        <taxon>Ochrophyta</taxon>
        <taxon>PX clade</taxon>
        <taxon>Phaeophyceae</taxon>
        <taxon>Ectocarpales</taxon>
        <taxon>Ectocarpaceae</taxon>
        <taxon>Ectocarpus</taxon>
    </lineage>
</organism>
<dbReference type="PROSITE" id="PS50222">
    <property type="entry name" value="EF_HAND_2"/>
    <property type="match status" value="2"/>
</dbReference>
<sequence>MCDTQPPPRTRPSTGEARRVEEGDSPLLTDSTSCTSATELTRQKHPYGRRNTLVRSYTRHGLGFATADRDESLTVTKFRDLPSRERRLYTLTMGYGLRADNKSGFSGDCKRQRQQSGMSKGHAVALMARLHEMLRHDGRTVEGVFSALGVDESRVNKEQYASGLEHMAVRAGTAIPTGAAEQSLASLYRQREEAWPFLAQQLTNADAEDSKEKDTPNNGTQLKEEAGATKPDEVVTSQSVESANVNSQRGEFGGAQVEQQQQQHSSGQEDRKRNSTVAGGEGDGETFSLARLSAALEAFARARDDRGYPLDGLAIQDLVAFLYLGGHARQMTLAELQAIVMKYGRWAIERARREAKGQKAKLVEATKNGNNNATDAVEEENAVDGESGDGDSEGKGEGAGEGNEPSPGTGKQADRETAAALQGQPQQEDSSREEMPLFSLQEAEFMIAFLMESQQAFSLINVADIQRGIRAAKRAEAQAASREVYRRAAERFAAELLGAGMALDSDDGWERWFDMCELGLRAGAAGNKRLVGRTELRRGLKALSAAPKVPEVPPPLPVEAVEGETNSGNGDKEGDRQGRGATADSSEQRRGGTWSEQDIDDLLGGVTILGGGGSGGFDGGEDANGTGRGGGIAGKDGTAAADFTDVEFREHLLLAITEGAVRADRDMAVADKVLPLTERLQAYLKDHGIRLGQFFERVVAWARQASEEDLIMQWTDRVPPPGAGAAAGAAQRGDDSCVAPAALKAVLVSLTTGGLTGAERAKLKADELSAVKEEQERKAAEGVSAEAAKRVLEAEKSGASVILDLIRASVASKSIRVIELFNTMDTSKDGLISREELREGLAMIAEGHLGQSASMEQMREVCRNRRRSAAIRENQDKELRRALKLRARIAAAQASGAAKVLRRIHEHLVQTRHKVVDMFRSFSLRGHLSLTTAELEMALSLVDGLELTRREVRSVVRFLDKDSSGTIDVAEIDEAVREFRELTLDMPSLGTGPMTVIDAAEIGRLARRTFDDIVVNNAPPSSSSRIDNDNNTRSGGSNDGDDDDKGEHQATVRVSDVSAAFEEAFRQFKADGEGQHSIAAMRHPGIQQPSTDTQHAQACVDKVMEWLRNSRTFDRAPTGRVPTLAEQMTERQKMEVELQNKLQEKRRRAAGQKHWEEWVSRKARRSKSGAAVNGDDNDRQRGGVDAGIGGESAAGEAAARRRREQRERQEDEDRRRKKEQDEAFAAWAREKDKVLRARKREKRREMTSGGLDTLEAINKKLRGARCATPSRLLPRLGCRSDGGSLTSVVQTSGEGGGSRLGMSKDVGSIRGKRRRPATKAERKALDLAVTRVAVSPYRVPAKDKYQHSKHIEGGKIVTRMARNQSKPFPKALVEEGWQATSQLLGSAGMSLIDHPTAKHGAVAARNADGSNGSKKDEHGPTGHHVFVGNHSSITSHRSSRGNRTTSTARGEQSLRSARRKRGEQRPLDSPVAPAAVADVSLLRPEKLSDTPASSSSSGSGRNSVVFLAPSCEAGSAVRPASVSDRQSRVDAKDSDGIEEGRQTWLGVRGTGGRAEDGNNSGEDAQNSGGTAAAAVAAVGARPEGRRGNSRGAPEGTGCGDGLDGVAKEGGGGGRRRGSSNSEDMEFPIQSQELPDWADTIKDLPVDDPYQEGEDDFEPDDDSIPPPSES</sequence>
<feature type="region of interest" description="Disordered" evidence="2">
    <location>
        <begin position="1"/>
        <end position="33"/>
    </location>
</feature>
<feature type="region of interest" description="Disordered" evidence="2">
    <location>
        <begin position="1399"/>
        <end position="1501"/>
    </location>
</feature>
<keyword evidence="1" id="KW-0106">Calcium</keyword>
<dbReference type="EMBL" id="FN649056">
    <property type="protein sequence ID" value="CBN78026.1"/>
    <property type="molecule type" value="Genomic_DNA"/>
</dbReference>
<dbReference type="InterPro" id="IPR018247">
    <property type="entry name" value="EF_Hand_1_Ca_BS"/>
</dbReference>
<dbReference type="InParanoid" id="D8LTI5"/>
<dbReference type="OrthoDB" id="26525at2759"/>
<dbReference type="SUPFAM" id="SSF47473">
    <property type="entry name" value="EF-hand"/>
    <property type="match status" value="1"/>
</dbReference>
<evidence type="ECO:0000256" key="2">
    <source>
        <dbReference type="SAM" id="MobiDB-lite"/>
    </source>
</evidence>
<feature type="compositionally biased region" description="Polar residues" evidence="2">
    <location>
        <begin position="1429"/>
        <end position="1455"/>
    </location>
</feature>
<accession>D8LTI5</accession>
<feature type="compositionally biased region" description="Polar residues" evidence="2">
    <location>
        <begin position="235"/>
        <end position="249"/>
    </location>
</feature>
<feature type="compositionally biased region" description="Pro residues" evidence="2">
    <location>
        <begin position="1"/>
        <end position="10"/>
    </location>
</feature>
<dbReference type="Gene3D" id="1.10.238.10">
    <property type="entry name" value="EF-hand"/>
    <property type="match status" value="2"/>
</dbReference>
<dbReference type="InterPro" id="IPR002048">
    <property type="entry name" value="EF_hand_dom"/>
</dbReference>
<feature type="region of interest" description="Disordered" evidence="2">
    <location>
        <begin position="546"/>
        <end position="596"/>
    </location>
</feature>
<feature type="region of interest" description="Disordered" evidence="2">
    <location>
        <begin position="204"/>
        <end position="284"/>
    </location>
</feature>
<feature type="compositionally biased region" description="Low complexity" evidence="2">
    <location>
        <begin position="254"/>
        <end position="266"/>
    </location>
</feature>
<dbReference type="EMBL" id="FN649740">
    <property type="protein sequence ID" value="CBN78026.1"/>
    <property type="molecule type" value="Genomic_DNA"/>
</dbReference>
<feature type="compositionally biased region" description="Basic and acidic residues" evidence="2">
    <location>
        <begin position="1204"/>
        <end position="1221"/>
    </location>
</feature>
<proteinExistence type="predicted"/>
<feature type="compositionally biased region" description="Basic and acidic residues" evidence="2">
    <location>
        <begin position="1525"/>
        <end position="1541"/>
    </location>
</feature>
<evidence type="ECO:0000313" key="4">
    <source>
        <dbReference type="EMBL" id="CBN78026.1"/>
    </source>
</evidence>
<feature type="compositionally biased region" description="Low complexity" evidence="2">
    <location>
        <begin position="1568"/>
        <end position="1580"/>
    </location>
</feature>
<dbReference type="Pfam" id="PF13202">
    <property type="entry name" value="EF-hand_5"/>
    <property type="match status" value="1"/>
</dbReference>
<gene>
    <name evidence="4" type="ORF">Esi_0082_0041</name>
</gene>
<feature type="region of interest" description="Disordered" evidence="2">
    <location>
        <begin position="1142"/>
        <end position="1222"/>
    </location>
</feature>
<feature type="compositionally biased region" description="Acidic residues" evidence="2">
    <location>
        <begin position="376"/>
        <end position="391"/>
    </location>
</feature>
<feature type="compositionally biased region" description="Low complexity" evidence="2">
    <location>
        <begin position="1467"/>
        <end position="1482"/>
    </location>
</feature>
<evidence type="ECO:0000256" key="1">
    <source>
        <dbReference type="ARBA" id="ARBA00022837"/>
    </source>
</evidence>
<feature type="compositionally biased region" description="Polar residues" evidence="2">
    <location>
        <begin position="1557"/>
        <end position="1567"/>
    </location>
</feature>
<dbReference type="PROSITE" id="PS00018">
    <property type="entry name" value="EF_HAND_1"/>
    <property type="match status" value="2"/>
</dbReference>
<feature type="region of interest" description="Disordered" evidence="2">
    <location>
        <begin position="1514"/>
        <end position="1669"/>
    </location>
</feature>
<feature type="compositionally biased region" description="Acidic residues" evidence="2">
    <location>
        <begin position="1648"/>
        <end position="1662"/>
    </location>
</feature>
<evidence type="ECO:0000313" key="5">
    <source>
        <dbReference type="Proteomes" id="UP000002630"/>
    </source>
</evidence>
<protein>
    <recommendedName>
        <fullName evidence="3">EF-hand domain-containing protein</fullName>
    </recommendedName>
</protein>
<evidence type="ECO:0000259" key="3">
    <source>
        <dbReference type="PROSITE" id="PS50222"/>
    </source>
</evidence>
<dbReference type="GO" id="GO:0005509">
    <property type="term" value="F:calcium ion binding"/>
    <property type="evidence" value="ECO:0007669"/>
    <property type="project" value="InterPro"/>
</dbReference>
<feature type="region of interest" description="Disordered" evidence="2">
    <location>
        <begin position="1014"/>
        <end position="1049"/>
    </location>
</feature>
<name>D8LTI5_ECTSI</name>
<feature type="domain" description="EF-hand" evidence="3">
    <location>
        <begin position="812"/>
        <end position="847"/>
    </location>
</feature>
<dbReference type="SMART" id="SM00054">
    <property type="entry name" value="EFh"/>
    <property type="match status" value="2"/>
</dbReference>
<feature type="region of interest" description="Disordered" evidence="2">
    <location>
        <begin position="1287"/>
        <end position="1318"/>
    </location>
</feature>
<feature type="region of interest" description="Disordered" evidence="2">
    <location>
        <begin position="358"/>
        <end position="434"/>
    </location>
</feature>
<dbReference type="InterPro" id="IPR011992">
    <property type="entry name" value="EF-hand-dom_pair"/>
</dbReference>
<feature type="domain" description="EF-hand" evidence="3">
    <location>
        <begin position="947"/>
        <end position="982"/>
    </location>
</feature>
<dbReference type="Proteomes" id="UP000002630">
    <property type="component" value="Linkage Group LG15"/>
</dbReference>
<keyword evidence="5" id="KW-1185">Reference proteome</keyword>